<feature type="transmembrane region" description="Helical" evidence="6">
    <location>
        <begin position="61"/>
        <end position="82"/>
    </location>
</feature>
<accession>A0ABY7QW29</accession>
<keyword evidence="3 6" id="KW-0812">Transmembrane</keyword>
<dbReference type="InterPro" id="IPR001851">
    <property type="entry name" value="ABC_transp_permease"/>
</dbReference>
<evidence type="ECO:0000256" key="4">
    <source>
        <dbReference type="ARBA" id="ARBA00022989"/>
    </source>
</evidence>
<evidence type="ECO:0000256" key="5">
    <source>
        <dbReference type="ARBA" id="ARBA00023136"/>
    </source>
</evidence>
<feature type="transmembrane region" description="Helical" evidence="6">
    <location>
        <begin position="177"/>
        <end position="199"/>
    </location>
</feature>
<feature type="transmembrane region" description="Helical" evidence="6">
    <location>
        <begin position="262"/>
        <end position="279"/>
    </location>
</feature>
<protein>
    <submittedName>
        <fullName evidence="7">ABC transporter permease</fullName>
    </submittedName>
</protein>
<feature type="transmembrane region" description="Helical" evidence="6">
    <location>
        <begin position="205"/>
        <end position="226"/>
    </location>
</feature>
<dbReference type="Proteomes" id="UP001210339">
    <property type="component" value="Chromosome"/>
</dbReference>
<dbReference type="RefSeq" id="WP_271191825.1">
    <property type="nucleotide sequence ID" value="NZ_CP115667.1"/>
</dbReference>
<sequence>MQSLLPVLGASVETGLIFALLSIGVVITYKILKISDLSLEGTFPLGAFLFAKLATAQMNPYAGMVLAFAGGLLGGLVTYLLYKKLRIEALLAGILTMTMLYSINLKVTGQANVPLMSTPSVFTNFEMVPKIVLLAVVVLVVKLLLDAFLQTERGYLLYVTGDNESLVKALGQNPDRYTMLGLMLSNGIIALSGALMAQYSGFADSAMGATMIVTGLASIIIGDTVLKHHTGLKVTTRAILGAVVYRIIAGLALHLGLDPQSLKLITALIVVVFIAYNNGASNYARLWQRNAKAHGAWRHNNA</sequence>
<evidence type="ECO:0000256" key="1">
    <source>
        <dbReference type="ARBA" id="ARBA00004651"/>
    </source>
</evidence>
<organism evidence="7 8">
    <name type="scientific">Peptoniphilus equinus</name>
    <dbReference type="NCBI Taxonomy" id="3016343"/>
    <lineage>
        <taxon>Bacteria</taxon>
        <taxon>Bacillati</taxon>
        <taxon>Bacillota</taxon>
        <taxon>Tissierellia</taxon>
        <taxon>Tissierellales</taxon>
        <taxon>Peptoniphilaceae</taxon>
        <taxon>Peptoniphilus</taxon>
    </lineage>
</organism>
<evidence type="ECO:0000256" key="2">
    <source>
        <dbReference type="ARBA" id="ARBA00022475"/>
    </source>
</evidence>
<proteinExistence type="predicted"/>
<evidence type="ECO:0000256" key="3">
    <source>
        <dbReference type="ARBA" id="ARBA00022692"/>
    </source>
</evidence>
<feature type="transmembrane region" description="Helical" evidence="6">
    <location>
        <begin position="89"/>
        <end position="107"/>
    </location>
</feature>
<keyword evidence="2" id="KW-1003">Cell membrane</keyword>
<gene>
    <name evidence="7" type="ORF">O6R05_01775</name>
</gene>
<dbReference type="PANTHER" id="PTHR32196">
    <property type="entry name" value="ABC TRANSPORTER PERMEASE PROTEIN YPHD-RELATED-RELATED"/>
    <property type="match status" value="1"/>
</dbReference>
<feature type="transmembrane region" description="Helical" evidence="6">
    <location>
        <begin position="127"/>
        <end position="145"/>
    </location>
</feature>
<comment type="subcellular location">
    <subcellularLocation>
        <location evidence="1">Cell membrane</location>
        <topology evidence="1">Multi-pass membrane protein</topology>
    </subcellularLocation>
</comment>
<keyword evidence="8" id="KW-1185">Reference proteome</keyword>
<keyword evidence="5 6" id="KW-0472">Membrane</keyword>
<dbReference type="Pfam" id="PF02653">
    <property type="entry name" value="BPD_transp_2"/>
    <property type="match status" value="1"/>
</dbReference>
<dbReference type="EMBL" id="CP115667">
    <property type="protein sequence ID" value="WBW50294.1"/>
    <property type="molecule type" value="Genomic_DNA"/>
</dbReference>
<dbReference type="PANTHER" id="PTHR32196:SF69">
    <property type="entry name" value="BRANCHED-CHAIN AMINO ACID TRANSPORT SYSTEM, PERMEASE PROTEIN"/>
    <property type="match status" value="1"/>
</dbReference>
<reference evidence="7 8" key="1">
    <citation type="submission" date="2023-01" db="EMBL/GenBank/DDBJ databases">
        <authorList>
            <person name="Lee S.H."/>
            <person name="Jung H.S."/>
            <person name="Yun J.U."/>
        </authorList>
    </citation>
    <scope>NUCLEOTIDE SEQUENCE [LARGE SCALE GENOMIC DNA]</scope>
    <source>
        <strain evidence="7 8">CBA3646</strain>
    </source>
</reference>
<feature type="transmembrane region" description="Helical" evidence="6">
    <location>
        <begin position="12"/>
        <end position="32"/>
    </location>
</feature>
<dbReference type="CDD" id="cd06574">
    <property type="entry name" value="TM_PBP1_branched-chain-AA_like"/>
    <property type="match status" value="1"/>
</dbReference>
<evidence type="ECO:0000313" key="8">
    <source>
        <dbReference type="Proteomes" id="UP001210339"/>
    </source>
</evidence>
<evidence type="ECO:0000313" key="7">
    <source>
        <dbReference type="EMBL" id="WBW50294.1"/>
    </source>
</evidence>
<feature type="transmembrane region" description="Helical" evidence="6">
    <location>
        <begin position="238"/>
        <end position="256"/>
    </location>
</feature>
<keyword evidence="4 6" id="KW-1133">Transmembrane helix</keyword>
<evidence type="ECO:0000256" key="6">
    <source>
        <dbReference type="SAM" id="Phobius"/>
    </source>
</evidence>
<name>A0ABY7QW29_9FIRM</name>